<comment type="caution">
    <text evidence="1">The sequence shown here is derived from an EMBL/GenBank/DDBJ whole genome shotgun (WGS) entry which is preliminary data.</text>
</comment>
<dbReference type="AlphaFoldDB" id="A0A8T0IJT3"/>
<gene>
    <name evidence="1" type="ORF">KC19_3G078500</name>
</gene>
<dbReference type="EMBL" id="CM026423">
    <property type="protein sequence ID" value="KAG0582703.1"/>
    <property type="molecule type" value="Genomic_DNA"/>
</dbReference>
<name>A0A8T0IJT3_CERPU</name>
<evidence type="ECO:0000313" key="2">
    <source>
        <dbReference type="Proteomes" id="UP000822688"/>
    </source>
</evidence>
<protein>
    <submittedName>
        <fullName evidence="1">Uncharacterized protein</fullName>
    </submittedName>
</protein>
<dbReference type="Proteomes" id="UP000822688">
    <property type="component" value="Chromosome 3"/>
</dbReference>
<proteinExistence type="predicted"/>
<organism evidence="1 2">
    <name type="scientific">Ceratodon purpureus</name>
    <name type="common">Fire moss</name>
    <name type="synonym">Dicranum purpureum</name>
    <dbReference type="NCBI Taxonomy" id="3225"/>
    <lineage>
        <taxon>Eukaryota</taxon>
        <taxon>Viridiplantae</taxon>
        <taxon>Streptophyta</taxon>
        <taxon>Embryophyta</taxon>
        <taxon>Bryophyta</taxon>
        <taxon>Bryophytina</taxon>
        <taxon>Bryopsida</taxon>
        <taxon>Dicranidae</taxon>
        <taxon>Pseudoditrichales</taxon>
        <taxon>Ditrichaceae</taxon>
        <taxon>Ceratodon</taxon>
    </lineage>
</organism>
<accession>A0A8T0IJT3</accession>
<evidence type="ECO:0000313" key="1">
    <source>
        <dbReference type="EMBL" id="KAG0582703.1"/>
    </source>
</evidence>
<sequence>MVRVMTLQFSTVSCTPEHFLVLISMLCLQSDIADSWLILLKSSCQIASLVTADFSFFSLKGAIYINQCDACSCCSCYMRQRCAYGFYRFTMVPWKRFQQREWYHVLWTL</sequence>
<reference evidence="1" key="1">
    <citation type="submission" date="2020-06" db="EMBL/GenBank/DDBJ databases">
        <title>WGS assembly of Ceratodon purpureus strain R40.</title>
        <authorList>
            <person name="Carey S.B."/>
            <person name="Jenkins J."/>
            <person name="Shu S."/>
            <person name="Lovell J.T."/>
            <person name="Sreedasyam A."/>
            <person name="Maumus F."/>
            <person name="Tiley G.P."/>
            <person name="Fernandez-Pozo N."/>
            <person name="Barry K."/>
            <person name="Chen C."/>
            <person name="Wang M."/>
            <person name="Lipzen A."/>
            <person name="Daum C."/>
            <person name="Saski C.A."/>
            <person name="Payton A.C."/>
            <person name="Mcbreen J.C."/>
            <person name="Conrad R.E."/>
            <person name="Kollar L.M."/>
            <person name="Olsson S."/>
            <person name="Huttunen S."/>
            <person name="Landis J.B."/>
            <person name="Wickett N.J."/>
            <person name="Johnson M.G."/>
            <person name="Rensing S.A."/>
            <person name="Grimwood J."/>
            <person name="Schmutz J."/>
            <person name="Mcdaniel S.F."/>
        </authorList>
    </citation>
    <scope>NUCLEOTIDE SEQUENCE</scope>
    <source>
        <strain evidence="1">R40</strain>
    </source>
</reference>
<keyword evidence="2" id="KW-1185">Reference proteome</keyword>